<dbReference type="GO" id="GO:0005794">
    <property type="term" value="C:Golgi apparatus"/>
    <property type="evidence" value="ECO:0007669"/>
    <property type="project" value="TreeGrafter"/>
</dbReference>
<sequence>MDEGKTYVPWTPTIAGKEIYVADFIPVKDNVKTSKNIVIWPIDKHKTTPAIIIYKNHSGVRTDLIRESDYQKNFYLHGRVYLVLRTIEDDLCLFTLNRSDHLVRIICKLSPYEESGYKCPIVINSQIPGIIFANIKTYRGDSKTVISFDNGKHFEPIKLNLQPSESSKKDCYVELILECKEDLITNFYPEKWVVTFNGMYHCGVSSNHHLFISFNGGRSWRIFHAFSEGFSVLNHGGLILGRQFPEDKLWYSYDEGNNFYDVLNDDVFKIIPLESKNHLVISAINLNEDNNMYSIFNYNFSNIISAFCLTVDRTCQRDDYESWYVPRYYENCFYGKEVSYLKKKPFAMCFDNRTEVLPNIKPCQCVREGFQWYKNLVIIV</sequence>
<evidence type="ECO:0000259" key="2">
    <source>
        <dbReference type="Pfam" id="PF15901"/>
    </source>
</evidence>
<evidence type="ECO:0000313" key="4">
    <source>
        <dbReference type="EMBL" id="KII63587.1"/>
    </source>
</evidence>
<feature type="domain" description="Sortilin N-terminal" evidence="3">
    <location>
        <begin position="126"/>
        <end position="262"/>
    </location>
</feature>
<name>A0A0C2J3F8_THEKT</name>
<organism evidence="4 5">
    <name type="scientific">Thelohanellus kitauei</name>
    <name type="common">Myxosporean</name>
    <dbReference type="NCBI Taxonomy" id="669202"/>
    <lineage>
        <taxon>Eukaryota</taxon>
        <taxon>Metazoa</taxon>
        <taxon>Cnidaria</taxon>
        <taxon>Myxozoa</taxon>
        <taxon>Myxosporea</taxon>
        <taxon>Bivalvulida</taxon>
        <taxon>Platysporina</taxon>
        <taxon>Myxobolidae</taxon>
        <taxon>Thelohanellus</taxon>
    </lineage>
</organism>
<dbReference type="GO" id="GO:0006892">
    <property type="term" value="P:post-Golgi vesicle-mediated transport"/>
    <property type="evidence" value="ECO:0007669"/>
    <property type="project" value="TreeGrafter"/>
</dbReference>
<dbReference type="Gene3D" id="2.10.70.80">
    <property type="match status" value="1"/>
</dbReference>
<dbReference type="SUPFAM" id="SSF50939">
    <property type="entry name" value="Sialidases"/>
    <property type="match status" value="1"/>
</dbReference>
<dbReference type="AlphaFoldDB" id="A0A0C2J3F8"/>
<evidence type="ECO:0000259" key="3">
    <source>
        <dbReference type="Pfam" id="PF15902"/>
    </source>
</evidence>
<keyword evidence="1" id="KW-0677">Repeat</keyword>
<dbReference type="Proteomes" id="UP000031668">
    <property type="component" value="Unassembled WGS sequence"/>
</dbReference>
<reference evidence="4 5" key="1">
    <citation type="journal article" date="2014" name="Genome Biol. Evol.">
        <title>The genome of the myxosporean Thelohanellus kitauei shows adaptations to nutrient acquisition within its fish host.</title>
        <authorList>
            <person name="Yang Y."/>
            <person name="Xiong J."/>
            <person name="Zhou Z."/>
            <person name="Huo F."/>
            <person name="Miao W."/>
            <person name="Ran C."/>
            <person name="Liu Y."/>
            <person name="Zhang J."/>
            <person name="Feng J."/>
            <person name="Wang M."/>
            <person name="Wang M."/>
            <person name="Wang L."/>
            <person name="Yao B."/>
        </authorList>
    </citation>
    <scope>NUCLEOTIDE SEQUENCE [LARGE SCALE GENOMIC DNA]</scope>
    <source>
        <strain evidence="4">Wuqing</strain>
    </source>
</reference>
<gene>
    <name evidence="4" type="ORF">RF11_16398</name>
</gene>
<dbReference type="PANTHER" id="PTHR12106:SF27">
    <property type="entry name" value="SORTILIN-RELATED RECEPTOR"/>
    <property type="match status" value="1"/>
</dbReference>
<dbReference type="PANTHER" id="PTHR12106">
    <property type="entry name" value="SORTILIN RELATED"/>
    <property type="match status" value="1"/>
</dbReference>
<evidence type="ECO:0000313" key="5">
    <source>
        <dbReference type="Proteomes" id="UP000031668"/>
    </source>
</evidence>
<dbReference type="Pfam" id="PF15901">
    <property type="entry name" value="Sortilin_C"/>
    <property type="match status" value="1"/>
</dbReference>
<dbReference type="InterPro" id="IPR031778">
    <property type="entry name" value="Sortilin_N"/>
</dbReference>
<dbReference type="Pfam" id="PF15902">
    <property type="entry name" value="Sortilin-Vps10"/>
    <property type="match status" value="1"/>
</dbReference>
<dbReference type="GO" id="GO:0016020">
    <property type="term" value="C:membrane"/>
    <property type="evidence" value="ECO:0007669"/>
    <property type="project" value="TreeGrafter"/>
</dbReference>
<protein>
    <recommendedName>
        <fullName evidence="6">Vacuolar protein sorting/targeting protein 10</fullName>
    </recommendedName>
</protein>
<dbReference type="InterPro" id="IPR036278">
    <property type="entry name" value="Sialidase_sf"/>
</dbReference>
<feature type="domain" description="Sortilin C-terminal" evidence="2">
    <location>
        <begin position="276"/>
        <end position="371"/>
    </location>
</feature>
<dbReference type="InterPro" id="IPR050310">
    <property type="entry name" value="VPS10-sortilin"/>
</dbReference>
<dbReference type="InterPro" id="IPR031777">
    <property type="entry name" value="Sortilin_C"/>
</dbReference>
<comment type="caution">
    <text evidence="4">The sequence shown here is derived from an EMBL/GenBank/DDBJ whole genome shotgun (WGS) entry which is preliminary data.</text>
</comment>
<accession>A0A0C2J3F8</accession>
<keyword evidence="5" id="KW-1185">Reference proteome</keyword>
<dbReference type="EMBL" id="JWZT01004658">
    <property type="protein sequence ID" value="KII63587.1"/>
    <property type="molecule type" value="Genomic_DNA"/>
</dbReference>
<evidence type="ECO:0000256" key="1">
    <source>
        <dbReference type="ARBA" id="ARBA00022737"/>
    </source>
</evidence>
<evidence type="ECO:0008006" key="6">
    <source>
        <dbReference type="Google" id="ProtNLM"/>
    </source>
</evidence>
<dbReference type="OrthoDB" id="443634at2759"/>
<proteinExistence type="predicted"/>